<comment type="caution">
    <text evidence="3">The sequence shown here is derived from an EMBL/GenBank/DDBJ whole genome shotgun (WGS) entry which is preliminary data.</text>
</comment>
<reference evidence="3" key="2">
    <citation type="submission" date="2020-09" db="EMBL/GenBank/DDBJ databases">
        <authorList>
            <person name="Sun Q."/>
            <person name="Zhou Y."/>
        </authorList>
    </citation>
    <scope>NUCLEOTIDE SEQUENCE</scope>
    <source>
        <strain evidence="3">CGMCC 1.12987</strain>
    </source>
</reference>
<dbReference type="SUPFAM" id="SSF63817">
    <property type="entry name" value="Sortase"/>
    <property type="match status" value="1"/>
</dbReference>
<dbReference type="CDD" id="cd05828">
    <property type="entry name" value="Sortase_D_1"/>
    <property type="match status" value="1"/>
</dbReference>
<evidence type="ECO:0000313" key="3">
    <source>
        <dbReference type="EMBL" id="GGG24019.1"/>
    </source>
</evidence>
<protein>
    <recommendedName>
        <fullName evidence="5">Class D sortase</fullName>
    </recommendedName>
</protein>
<evidence type="ECO:0000256" key="1">
    <source>
        <dbReference type="ARBA" id="ARBA00022801"/>
    </source>
</evidence>
<organism evidence="3 4">
    <name type="scientific">Paenibacillus abyssi</name>
    <dbReference type="NCBI Taxonomy" id="1340531"/>
    <lineage>
        <taxon>Bacteria</taxon>
        <taxon>Bacillati</taxon>
        <taxon>Bacillota</taxon>
        <taxon>Bacilli</taxon>
        <taxon>Bacillales</taxon>
        <taxon>Paenibacillaceae</taxon>
        <taxon>Paenibacillus</taxon>
    </lineage>
</organism>
<evidence type="ECO:0000256" key="2">
    <source>
        <dbReference type="PIRSR" id="PIRSR605754-1"/>
    </source>
</evidence>
<dbReference type="RefSeq" id="WP_377521828.1">
    <property type="nucleotide sequence ID" value="NZ_JBHRVG010000001.1"/>
</dbReference>
<sequence>MAAILLGGILIFYAVYHIGTTYALALKSREVITDHVVTVSNNVDAIDTYDSGDLKAYGQLPDTPDVVTADVEDPMGAKAAADPAVEAKEIPPSADNAQGTPERLPGIAAKNGVLYPNRPGQGDSLGTLYIPRLDVSLPIIHGTDPDELEKGVGHFAQSVLPGENDNSVLSGHRDTVFRKLGELEKNDLFTVKTSAGEFTYQVRSIKIVDADDRSVIIPTDSAMLTVTTCYPFNFIGSAPDRYILSSELVKSRTS</sequence>
<gene>
    <name evidence="3" type="ORF">GCM10010916_45710</name>
</gene>
<dbReference type="NCBIfam" id="TIGR01076">
    <property type="entry name" value="sortase_fam"/>
    <property type="match status" value="1"/>
</dbReference>
<dbReference type="InterPro" id="IPR041999">
    <property type="entry name" value="Sortase_D_1"/>
</dbReference>
<dbReference type="InterPro" id="IPR005754">
    <property type="entry name" value="Sortase"/>
</dbReference>
<dbReference type="Proteomes" id="UP000644756">
    <property type="component" value="Unassembled WGS sequence"/>
</dbReference>
<dbReference type="NCBIfam" id="NF033746">
    <property type="entry name" value="class_D_sortase"/>
    <property type="match status" value="1"/>
</dbReference>
<dbReference type="GO" id="GO:0016787">
    <property type="term" value="F:hydrolase activity"/>
    <property type="evidence" value="ECO:0007669"/>
    <property type="project" value="UniProtKB-KW"/>
</dbReference>
<accession>A0A917G5D3</accession>
<evidence type="ECO:0008006" key="5">
    <source>
        <dbReference type="Google" id="ProtNLM"/>
    </source>
</evidence>
<dbReference type="Gene3D" id="2.40.260.10">
    <property type="entry name" value="Sortase"/>
    <property type="match status" value="1"/>
</dbReference>
<keyword evidence="1" id="KW-0378">Hydrolase</keyword>
<reference evidence="3" key="1">
    <citation type="journal article" date="2014" name="Int. J. Syst. Evol. Microbiol.">
        <title>Complete genome sequence of Corynebacterium casei LMG S-19264T (=DSM 44701T), isolated from a smear-ripened cheese.</title>
        <authorList>
            <consortium name="US DOE Joint Genome Institute (JGI-PGF)"/>
            <person name="Walter F."/>
            <person name="Albersmeier A."/>
            <person name="Kalinowski J."/>
            <person name="Ruckert C."/>
        </authorList>
    </citation>
    <scope>NUCLEOTIDE SEQUENCE</scope>
    <source>
        <strain evidence="3">CGMCC 1.12987</strain>
    </source>
</reference>
<feature type="active site" description="Acyl-thioester intermediate" evidence="2">
    <location>
        <position position="229"/>
    </location>
</feature>
<dbReference type="InterPro" id="IPR023365">
    <property type="entry name" value="Sortase_dom-sf"/>
</dbReference>
<name>A0A917G5D3_9BACL</name>
<dbReference type="EMBL" id="BMGR01000020">
    <property type="protein sequence ID" value="GGG24019.1"/>
    <property type="molecule type" value="Genomic_DNA"/>
</dbReference>
<evidence type="ECO:0000313" key="4">
    <source>
        <dbReference type="Proteomes" id="UP000644756"/>
    </source>
</evidence>
<dbReference type="AlphaFoldDB" id="A0A917G5D3"/>
<keyword evidence="4" id="KW-1185">Reference proteome</keyword>
<feature type="active site" description="Proton donor/acceptor" evidence="2">
    <location>
        <position position="172"/>
    </location>
</feature>
<dbReference type="InterPro" id="IPR053525">
    <property type="entry name" value="Sortase_D"/>
</dbReference>
<proteinExistence type="predicted"/>
<dbReference type="Pfam" id="PF04203">
    <property type="entry name" value="Sortase"/>
    <property type="match status" value="1"/>
</dbReference>